<evidence type="ECO:0000256" key="5">
    <source>
        <dbReference type="ARBA" id="ARBA00023242"/>
    </source>
</evidence>
<keyword evidence="3" id="KW-0238">DNA-binding</keyword>
<protein>
    <recommendedName>
        <fullName evidence="6">TF-B3 domain-containing protein</fullName>
    </recommendedName>
</protein>
<dbReference type="PROSITE" id="PS50863">
    <property type="entry name" value="B3"/>
    <property type="match status" value="2"/>
</dbReference>
<keyword evidence="8" id="KW-1185">Reference proteome</keyword>
<comment type="caution">
    <text evidence="7">The sequence shown here is derived from an EMBL/GenBank/DDBJ whole genome shotgun (WGS) entry which is preliminary data.</text>
</comment>
<dbReference type="InterPro" id="IPR015300">
    <property type="entry name" value="DNA-bd_pseudobarrel_sf"/>
</dbReference>
<evidence type="ECO:0000256" key="2">
    <source>
        <dbReference type="ARBA" id="ARBA00023015"/>
    </source>
</evidence>
<organism evidence="7 8">
    <name type="scientific">Salix dunnii</name>
    <dbReference type="NCBI Taxonomy" id="1413687"/>
    <lineage>
        <taxon>Eukaryota</taxon>
        <taxon>Viridiplantae</taxon>
        <taxon>Streptophyta</taxon>
        <taxon>Embryophyta</taxon>
        <taxon>Tracheophyta</taxon>
        <taxon>Spermatophyta</taxon>
        <taxon>Magnoliopsida</taxon>
        <taxon>eudicotyledons</taxon>
        <taxon>Gunneridae</taxon>
        <taxon>Pentapetalae</taxon>
        <taxon>rosids</taxon>
        <taxon>fabids</taxon>
        <taxon>Malpighiales</taxon>
        <taxon>Salicaceae</taxon>
        <taxon>Saliceae</taxon>
        <taxon>Salix</taxon>
    </lineage>
</organism>
<feature type="domain" description="TF-B3" evidence="6">
    <location>
        <begin position="109"/>
        <end position="209"/>
    </location>
</feature>
<reference evidence="7 8" key="1">
    <citation type="submission" date="2020-10" db="EMBL/GenBank/DDBJ databases">
        <title>Plant Genome Project.</title>
        <authorList>
            <person name="Zhang R.-G."/>
        </authorList>
    </citation>
    <scope>NUCLEOTIDE SEQUENCE [LARGE SCALE GENOMIC DNA]</scope>
    <source>
        <strain evidence="7">FAFU-HL-1</strain>
        <tissue evidence="7">Leaf</tissue>
    </source>
</reference>
<dbReference type="Pfam" id="PF02362">
    <property type="entry name" value="B3"/>
    <property type="match status" value="2"/>
</dbReference>
<evidence type="ECO:0000313" key="7">
    <source>
        <dbReference type="EMBL" id="KAF9671126.1"/>
    </source>
</evidence>
<name>A0A835JKJ9_9ROSI</name>
<proteinExistence type="predicted"/>
<dbReference type="PANTHER" id="PTHR31140">
    <property type="entry name" value="B3 DOMAIN-CONTAINING TRANSCRIPTION FACTOR ABI3"/>
    <property type="match status" value="1"/>
</dbReference>
<evidence type="ECO:0000256" key="1">
    <source>
        <dbReference type="ARBA" id="ARBA00004123"/>
    </source>
</evidence>
<comment type="subcellular location">
    <subcellularLocation>
        <location evidence="1">Nucleus</location>
    </subcellularLocation>
</comment>
<keyword evidence="5" id="KW-0539">Nucleus</keyword>
<dbReference type="SUPFAM" id="SSF101936">
    <property type="entry name" value="DNA-binding pseudobarrel domain"/>
    <property type="match status" value="3"/>
</dbReference>
<evidence type="ECO:0000256" key="3">
    <source>
        <dbReference type="ARBA" id="ARBA00023125"/>
    </source>
</evidence>
<dbReference type="InterPro" id="IPR044800">
    <property type="entry name" value="LEC2-like"/>
</dbReference>
<keyword evidence="4" id="KW-0804">Transcription</keyword>
<dbReference type="GO" id="GO:0003677">
    <property type="term" value="F:DNA binding"/>
    <property type="evidence" value="ECO:0007669"/>
    <property type="project" value="UniProtKB-KW"/>
</dbReference>
<dbReference type="CDD" id="cd10017">
    <property type="entry name" value="B3_DNA"/>
    <property type="match status" value="3"/>
</dbReference>
<evidence type="ECO:0000256" key="4">
    <source>
        <dbReference type="ARBA" id="ARBA00023163"/>
    </source>
</evidence>
<dbReference type="InterPro" id="IPR003340">
    <property type="entry name" value="B3_DNA-bd"/>
</dbReference>
<dbReference type="Gene3D" id="2.40.330.10">
    <property type="entry name" value="DNA-binding pseudobarrel domain"/>
    <property type="match status" value="3"/>
</dbReference>
<evidence type="ECO:0000259" key="6">
    <source>
        <dbReference type="PROSITE" id="PS50863"/>
    </source>
</evidence>
<keyword evidence="2" id="KW-0805">Transcription regulation</keyword>
<dbReference type="AlphaFoldDB" id="A0A835JKJ9"/>
<evidence type="ECO:0000313" key="8">
    <source>
        <dbReference type="Proteomes" id="UP000657918"/>
    </source>
</evidence>
<sequence>MSRRQTAKQAKMAGFSKQLTNTDIKKRLSLPTKFFKSLPSFNGGHAVSFEAMDEDGFVWTFQCSSRQEGHPKPVLSKGWLAFGKITSKKDLNPVVQDLQYLLLSWPKMTTFSKILCKTDTSKALSLPTKFFKYSLPSFNGSHVVSFQAMDESGFVWTFKCSTRKKGHPKPVLSKGWLAFVRNKKLKVGDKIKFSLNQTAATPFYRVRAEKEILSKTDTGKALSVPTKYLKSLPSFKGGHAASFQAMDESGFVWTFQCSTRKKGHPKPVLSKGWLSFVRNKKLKVGDKIKFISVLDQTAATPFYRVRAEKEVKIFGAIFGYSPIIAPSIP</sequence>
<feature type="domain" description="TF-B3" evidence="6">
    <location>
        <begin position="222"/>
        <end position="308"/>
    </location>
</feature>
<accession>A0A835JKJ9</accession>
<dbReference type="GO" id="GO:0005634">
    <property type="term" value="C:nucleus"/>
    <property type="evidence" value="ECO:0007669"/>
    <property type="project" value="UniProtKB-SubCell"/>
</dbReference>
<gene>
    <name evidence="7" type="ORF">SADUNF_Sadunf12G0015100</name>
</gene>
<dbReference type="Proteomes" id="UP000657918">
    <property type="component" value="Unassembled WGS sequence"/>
</dbReference>
<dbReference type="SMART" id="SM01019">
    <property type="entry name" value="B3"/>
    <property type="match status" value="2"/>
</dbReference>
<dbReference type="EMBL" id="JADGMS010000012">
    <property type="protein sequence ID" value="KAF9671126.1"/>
    <property type="molecule type" value="Genomic_DNA"/>
</dbReference>
<dbReference type="PANTHER" id="PTHR31140:SF145">
    <property type="entry name" value="TF-B3 DOMAIN-CONTAINING PROTEIN"/>
    <property type="match status" value="1"/>
</dbReference>
<dbReference type="GO" id="GO:0003700">
    <property type="term" value="F:DNA-binding transcription factor activity"/>
    <property type="evidence" value="ECO:0007669"/>
    <property type="project" value="InterPro"/>
</dbReference>